<dbReference type="Gene3D" id="3.40.50.410">
    <property type="entry name" value="von Willebrand factor, type A domain"/>
    <property type="match status" value="1"/>
</dbReference>
<protein>
    <recommendedName>
        <fullName evidence="7">Integrator complex subunit 6</fullName>
    </recommendedName>
</protein>
<evidence type="ECO:0000313" key="5">
    <source>
        <dbReference type="EMBL" id="CAH3120199.1"/>
    </source>
</evidence>
<dbReference type="InterPro" id="IPR029307">
    <property type="entry name" value="INT_SG_DDX_CT_C"/>
</dbReference>
<dbReference type="Pfam" id="PF15300">
    <property type="entry name" value="INT_SG_DDX_CT_C"/>
    <property type="match status" value="1"/>
</dbReference>
<feature type="compositionally biased region" description="Polar residues" evidence="1">
    <location>
        <begin position="304"/>
        <end position="325"/>
    </location>
</feature>
<feature type="compositionally biased region" description="Polar residues" evidence="1">
    <location>
        <begin position="787"/>
        <end position="799"/>
    </location>
</feature>
<feature type="compositionally biased region" description="Polar residues" evidence="1">
    <location>
        <begin position="879"/>
        <end position="895"/>
    </location>
</feature>
<dbReference type="CDD" id="cd00198">
    <property type="entry name" value="vWFA"/>
    <property type="match status" value="1"/>
</dbReference>
<evidence type="ECO:0000259" key="3">
    <source>
        <dbReference type="Pfam" id="PF15300"/>
    </source>
</evidence>
<evidence type="ECO:0000256" key="1">
    <source>
        <dbReference type="SAM" id="MobiDB-lite"/>
    </source>
</evidence>
<evidence type="ECO:0000259" key="2">
    <source>
        <dbReference type="Pfam" id="PF13519"/>
    </source>
</evidence>
<dbReference type="InterPro" id="IPR002035">
    <property type="entry name" value="VWF_A"/>
</dbReference>
<name>A0AAU9WNW3_9CNID</name>
<feature type="compositionally biased region" description="Basic and acidic residues" evidence="1">
    <location>
        <begin position="812"/>
        <end position="823"/>
    </location>
</feature>
<feature type="compositionally biased region" description="Polar residues" evidence="1">
    <location>
        <begin position="851"/>
        <end position="865"/>
    </location>
</feature>
<dbReference type="InterPro" id="IPR051113">
    <property type="entry name" value="Integrator_subunit6"/>
</dbReference>
<feature type="domain" description="INTS6/SAGE1/DDX26B/CT45 C-terminal" evidence="3">
    <location>
        <begin position="940"/>
        <end position="1000"/>
    </location>
</feature>
<dbReference type="EMBL" id="CALNXJ010000017">
    <property type="protein sequence ID" value="CAH3120199.1"/>
    <property type="molecule type" value="Genomic_DNA"/>
</dbReference>
<dbReference type="FunFam" id="3.40.50.410:FF:000010">
    <property type="entry name" value="Integrator complex subunit 6 like"/>
    <property type="match status" value="1"/>
</dbReference>
<accession>A0AAU9WNW3</accession>
<dbReference type="GO" id="GO:0034472">
    <property type="term" value="P:snRNA 3'-end processing"/>
    <property type="evidence" value="ECO:0007669"/>
    <property type="project" value="TreeGrafter"/>
</dbReference>
<keyword evidence="6" id="KW-1185">Reference proteome</keyword>
<sequence>MVIFVFVVDTSASMNQRTSIGTTLLDVAKNAVETFTKLRQRDQASRTDRYMLVTLEEPPGAIKAGWRENQVTFMNELRNLQANGLSTLGTALKEAFDLLNLYRLHSGIDNYGMGRNPFFVEPAMVVCITDGGKLSSQSGVQEELHLPMHTTLPGHELTAEPFRWDQRLFSIILRMAGTRSSMLGKMGMQNIEPAIAAMCDVTGGRCYKVTSSKSLGQALESLAQKVQCGVVMNFEKIGGASNLPPPPPEVSKSNMADARETDSPTPPLHNHVMNNVDLSKEDAKEKNSHGNEENHVTGKIDGSTARSQQVGSNHLSPPSMNNSLPEDSPGAMGMPRSITSSPVPPSVQSTAWMSCRRMIYIKSSPPSGHWPVPESFWPDPSMQTLPSRDAHPNVLFSCNNSEPMVLDNLPFDKYELEPSPLTQYILERKSPSTCWMTFIHNSYKKSGEVGHPFGYLKASSNLQTVNLFVMPYNFPVLFPVIDELVKVLKMKPTPKWKEKFENYLSTMPNYYAGPLRNAFRRMGIPPSFVPDHLDSFLSYTVVNYLKKVKQQSKMETERLISLVGKNPARETVPRPLLSVRTPQLPKAKKQDFHALLHNRNFSTSSEDHRISSETDISIPNASLHNVKQSVRTQSYKNPFDISRQELLDQVSRMRINFFHTAATSTRLQDEDARHSVAIAEMGNYQEVLRQMSPLREVDPGQNRVHMFGNPFKLAKDQRVMVDEADVNEAMAGPPSRKRPPIDNRPGSPRDRKRQQETPPVRWPNKATQNGGNSLIPPLNNKVPSDKNLISQDGKTNNAFSGRHHGLHGIKRKLSEGNDREHKSLKSSKGSIKPQLAILQQQHNKGKFNKKLQPSSKTDANNSSKNDFVSSILKEAVTSQTKTFSGQGRPVMNSNEGMLDKNKLTNSEVAEVLADEVVKERPKGPSPRLLKKQLAREASEENRLIRNRIFKEIRRPEISDEDIFDHVLTLKGSLEVQGSFVQEIIEEATLFKKKSLIEKLSSHLTSLIERDSPKSDEIELSEKKR</sequence>
<feature type="region of interest" description="Disordered" evidence="1">
    <location>
        <begin position="727"/>
        <end position="865"/>
    </location>
</feature>
<dbReference type="PANTHER" id="PTHR12957:SF2">
    <property type="entry name" value="INTEGRATOR COMPLEX SUBUNIT 6"/>
    <property type="match status" value="1"/>
</dbReference>
<proteinExistence type="predicted"/>
<feature type="compositionally biased region" description="Basic and acidic residues" evidence="1">
    <location>
        <begin position="278"/>
        <end position="298"/>
    </location>
</feature>
<feature type="region of interest" description="Disordered" evidence="1">
    <location>
        <begin position="238"/>
        <end position="345"/>
    </location>
</feature>
<dbReference type="PANTHER" id="PTHR12957">
    <property type="entry name" value="DEAD/H BOX POLYPEPTIDE 26/DICE1-RELATED"/>
    <property type="match status" value="1"/>
</dbReference>
<dbReference type="AlphaFoldDB" id="A0AAU9WNW3"/>
<feature type="domain" description="VWFA" evidence="2">
    <location>
        <begin position="5"/>
        <end position="131"/>
    </location>
</feature>
<dbReference type="Proteomes" id="UP001159428">
    <property type="component" value="Unassembled WGS sequence"/>
</dbReference>
<evidence type="ECO:0000313" key="6">
    <source>
        <dbReference type="Proteomes" id="UP001159428"/>
    </source>
</evidence>
<evidence type="ECO:0008006" key="7">
    <source>
        <dbReference type="Google" id="ProtNLM"/>
    </source>
</evidence>
<dbReference type="Pfam" id="PF13519">
    <property type="entry name" value="VWA_2"/>
    <property type="match status" value="1"/>
</dbReference>
<gene>
    <name evidence="5" type="ORF">PMEA_00008128</name>
</gene>
<organism evidence="5 6">
    <name type="scientific">Pocillopora meandrina</name>
    <dbReference type="NCBI Taxonomy" id="46732"/>
    <lineage>
        <taxon>Eukaryota</taxon>
        <taxon>Metazoa</taxon>
        <taxon>Cnidaria</taxon>
        <taxon>Anthozoa</taxon>
        <taxon>Hexacorallia</taxon>
        <taxon>Scleractinia</taxon>
        <taxon>Astrocoeniina</taxon>
        <taxon>Pocilloporidae</taxon>
        <taxon>Pocillopora</taxon>
    </lineage>
</organism>
<dbReference type="SUPFAM" id="SSF53300">
    <property type="entry name" value="vWA-like"/>
    <property type="match status" value="1"/>
</dbReference>
<feature type="domain" description="Integrator complex subunit 6-like beta-barrel" evidence="4">
    <location>
        <begin position="353"/>
        <end position="485"/>
    </location>
</feature>
<evidence type="ECO:0000259" key="4">
    <source>
        <dbReference type="Pfam" id="PF25462"/>
    </source>
</evidence>
<feature type="compositionally biased region" description="Basic residues" evidence="1">
    <location>
        <begin position="801"/>
        <end position="811"/>
    </location>
</feature>
<dbReference type="GO" id="GO:0032039">
    <property type="term" value="C:integrator complex"/>
    <property type="evidence" value="ECO:0007669"/>
    <property type="project" value="TreeGrafter"/>
</dbReference>
<dbReference type="InterPro" id="IPR057413">
    <property type="entry name" value="Beta-barrel_INTS6"/>
</dbReference>
<dbReference type="InterPro" id="IPR036465">
    <property type="entry name" value="vWFA_dom_sf"/>
</dbReference>
<feature type="region of interest" description="Disordered" evidence="1">
    <location>
        <begin position="879"/>
        <end position="898"/>
    </location>
</feature>
<comment type="caution">
    <text evidence="5">The sequence shown here is derived from an EMBL/GenBank/DDBJ whole genome shotgun (WGS) entry which is preliminary data.</text>
</comment>
<reference evidence="5 6" key="1">
    <citation type="submission" date="2022-05" db="EMBL/GenBank/DDBJ databases">
        <authorList>
            <consortium name="Genoscope - CEA"/>
            <person name="William W."/>
        </authorList>
    </citation>
    <scope>NUCLEOTIDE SEQUENCE [LARGE SCALE GENOMIC DNA]</scope>
</reference>
<dbReference type="Pfam" id="PF25462">
    <property type="entry name" value="Beta-barrel_INTS6"/>
    <property type="match status" value="1"/>
</dbReference>